<dbReference type="EMBL" id="VJWV01000016">
    <property type="protein sequence ID" value="TRW72346.1"/>
    <property type="molecule type" value="Genomic_DNA"/>
</dbReference>
<dbReference type="Pfam" id="PF19597">
    <property type="entry name" value="TrbL_4"/>
    <property type="match status" value="1"/>
</dbReference>
<keyword evidence="1" id="KW-0812">Transmembrane</keyword>
<keyword evidence="1" id="KW-0472">Membrane</keyword>
<feature type="transmembrane region" description="Helical" evidence="1">
    <location>
        <begin position="169"/>
        <end position="190"/>
    </location>
</feature>
<evidence type="ECO:0000313" key="2">
    <source>
        <dbReference type="EMBL" id="TRW72346.1"/>
    </source>
</evidence>
<dbReference type="Proteomes" id="UP000317167">
    <property type="component" value="Unassembled WGS sequence"/>
</dbReference>
<feature type="transmembrane region" description="Helical" evidence="1">
    <location>
        <begin position="202"/>
        <end position="224"/>
    </location>
</feature>
<sequence length="278" mass="30345">MEKLISSAIGNFLKSTMTGILKWIMSIMTGTVDLLDTNLSEIAKYYAIFLAFSGALVVAVVLARIITTMLKEADDTTDATWANIVMDSLKSAVSIPIMVFIQGFLVTAITVPLIKYIFDDTKGLSMKTINHAIDVSTGTDKGFGLGVPLLIIAFFLVVMVVFFVKIGVFVADLAFFNLAVPLVAVSIASENFEYASTWWKKLVYLNVSIITQTLSLALMVASLGLLDKGWGYLAFTIGFGFLVIKAPTIVQDLWQSTGLGKATVNTSMRTLSMMMRKR</sequence>
<protein>
    <submittedName>
        <fullName evidence="2">Protein TrsL</fullName>
    </submittedName>
</protein>
<organism evidence="2 3">
    <name type="scientific">Lactococcus lactis</name>
    <dbReference type="NCBI Taxonomy" id="1358"/>
    <lineage>
        <taxon>Bacteria</taxon>
        <taxon>Bacillati</taxon>
        <taxon>Bacillota</taxon>
        <taxon>Bacilli</taxon>
        <taxon>Lactobacillales</taxon>
        <taxon>Streptococcaceae</taxon>
        <taxon>Lactococcus</taxon>
    </lineage>
</organism>
<dbReference type="InterPro" id="IPR046084">
    <property type="entry name" value="TrbL_4"/>
</dbReference>
<feature type="transmembrane region" description="Helical" evidence="1">
    <location>
        <begin position="46"/>
        <end position="66"/>
    </location>
</feature>
<gene>
    <name evidence="2" type="ORF">FNJ53_11995</name>
</gene>
<proteinExistence type="predicted"/>
<reference evidence="2 3" key="1">
    <citation type="submission" date="2019-07" db="EMBL/GenBank/DDBJ databases">
        <title>Draft genome of 7 Lactococcus lactis strains isolated from an artisanal cheese production.</title>
        <authorList>
            <person name="Biolcati F."/>
            <person name="Bottero M.T."/>
            <person name="Dalmasso A."/>
            <person name="Mcauliffe O."/>
        </authorList>
    </citation>
    <scope>NUCLEOTIDE SEQUENCE [LARGE SCALE GENOMIC DNA]</scope>
    <source>
        <strain evidence="2 3">MRS45.2</strain>
    </source>
</reference>
<feature type="transmembrane region" description="Helical" evidence="1">
    <location>
        <begin position="143"/>
        <end position="163"/>
    </location>
</feature>
<feature type="transmembrane region" description="Helical" evidence="1">
    <location>
        <begin position="20"/>
        <end position="39"/>
    </location>
</feature>
<dbReference type="AlphaFoldDB" id="A0A552YYS0"/>
<comment type="caution">
    <text evidence="2">The sequence shown here is derived from an EMBL/GenBank/DDBJ whole genome shotgun (WGS) entry which is preliminary data.</text>
</comment>
<dbReference type="RefSeq" id="WP_021166217.1">
    <property type="nucleotide sequence ID" value="NZ_JAOWLN010000021.1"/>
</dbReference>
<feature type="transmembrane region" description="Helical" evidence="1">
    <location>
        <begin position="230"/>
        <end position="250"/>
    </location>
</feature>
<accession>A0A552YYS0</accession>
<name>A0A552YYS0_9LACT</name>
<keyword evidence="1" id="KW-1133">Transmembrane helix</keyword>
<evidence type="ECO:0000313" key="3">
    <source>
        <dbReference type="Proteomes" id="UP000317167"/>
    </source>
</evidence>
<evidence type="ECO:0000256" key="1">
    <source>
        <dbReference type="SAM" id="Phobius"/>
    </source>
</evidence>
<feature type="transmembrane region" description="Helical" evidence="1">
    <location>
        <begin position="95"/>
        <end position="118"/>
    </location>
</feature>